<dbReference type="EMBL" id="NPBJ01000017">
    <property type="protein sequence ID" value="PAD99972.1"/>
    <property type="molecule type" value="Genomic_DNA"/>
</dbReference>
<reference evidence="3 4" key="1">
    <citation type="submission" date="2017-07" db="EMBL/GenBank/DDBJ databases">
        <title>Isolation and whole genome analysis of endospore-forming bacteria from heroin.</title>
        <authorList>
            <person name="Kalinowski J."/>
            <person name="Ahrens B."/>
            <person name="Al-Dilaimi A."/>
            <person name="Winkler A."/>
            <person name="Wibberg D."/>
            <person name="Schleenbecker U."/>
            <person name="Ruckert C."/>
            <person name="Wolfel R."/>
            <person name="Grass G."/>
        </authorList>
    </citation>
    <scope>NUCLEOTIDE SEQUENCE [LARGE SCALE GENOMIC DNA]</scope>
    <source>
        <strain evidence="3 4">7517-1</strain>
    </source>
</reference>
<organism evidence="3 4">
    <name type="scientific">Terribacillus saccharophilus</name>
    <dbReference type="NCBI Taxonomy" id="361277"/>
    <lineage>
        <taxon>Bacteria</taxon>
        <taxon>Bacillati</taxon>
        <taxon>Bacillota</taxon>
        <taxon>Bacilli</taxon>
        <taxon>Bacillales</taxon>
        <taxon>Bacillaceae</taxon>
        <taxon>Terribacillus</taxon>
    </lineage>
</organism>
<keyword evidence="4" id="KW-1185">Reference proteome</keyword>
<feature type="signal peptide" evidence="2">
    <location>
        <begin position="1"/>
        <end position="30"/>
    </location>
</feature>
<comment type="caution">
    <text evidence="3">The sequence shown here is derived from an EMBL/GenBank/DDBJ whole genome shotgun (WGS) entry which is preliminary data.</text>
</comment>
<gene>
    <name evidence="3" type="ORF">CHH48_09490</name>
</gene>
<evidence type="ECO:0000313" key="4">
    <source>
        <dbReference type="Proteomes" id="UP000216852"/>
    </source>
</evidence>
<name>A0ABX4GYM2_9BACI</name>
<dbReference type="PROSITE" id="PS51257">
    <property type="entry name" value="PROKAR_LIPOPROTEIN"/>
    <property type="match status" value="1"/>
</dbReference>
<feature type="compositionally biased region" description="Polar residues" evidence="1">
    <location>
        <begin position="70"/>
        <end position="86"/>
    </location>
</feature>
<protein>
    <submittedName>
        <fullName evidence="3">Uncharacterized protein</fullName>
    </submittedName>
</protein>
<dbReference type="RefSeq" id="WP_095218910.1">
    <property type="nucleotide sequence ID" value="NZ_NPBJ01000017.1"/>
</dbReference>
<sequence length="271" mass="29760">MIRPKIRLRFFALPILLLLTAAGCSNTEEASTYETNLHTKEIQMEHKDTPTSAVLENELTTEAKAESEKQQYANDDNADTDTVSQANTSETNPEETETSEDKTKFINSSDEAVALLKDRLSITDDDDLIVDSLGGTLEKDVYGAYYTLVTKVKSWVENGGSGTADTYLVYEDGTIIDQSARNAPQETTNSKLVGSTDEAINLVIKQLDYYDDDFLIDSTGGDAEEDEYGTYYYVIVKSKSAMENGGTGSVGIYRVYEDGTIIDAYAEAAGR</sequence>
<feature type="region of interest" description="Disordered" evidence="1">
    <location>
        <begin position="64"/>
        <end position="104"/>
    </location>
</feature>
<evidence type="ECO:0000313" key="3">
    <source>
        <dbReference type="EMBL" id="PAD99972.1"/>
    </source>
</evidence>
<dbReference type="Proteomes" id="UP000216852">
    <property type="component" value="Unassembled WGS sequence"/>
</dbReference>
<accession>A0ABX4GYM2</accession>
<evidence type="ECO:0000256" key="1">
    <source>
        <dbReference type="SAM" id="MobiDB-lite"/>
    </source>
</evidence>
<keyword evidence="2" id="KW-0732">Signal</keyword>
<feature type="chain" id="PRO_5046718877" evidence="2">
    <location>
        <begin position="31"/>
        <end position="271"/>
    </location>
</feature>
<evidence type="ECO:0000256" key="2">
    <source>
        <dbReference type="SAM" id="SignalP"/>
    </source>
</evidence>
<proteinExistence type="predicted"/>